<dbReference type="AlphaFoldDB" id="A0A078B1T7"/>
<reference evidence="2 3" key="1">
    <citation type="submission" date="2014-06" db="EMBL/GenBank/DDBJ databases">
        <authorList>
            <person name="Swart Estienne"/>
        </authorList>
    </citation>
    <scope>NUCLEOTIDE SEQUENCE [LARGE SCALE GENOMIC DNA]</scope>
    <source>
        <strain evidence="2 3">130c</strain>
    </source>
</reference>
<feature type="compositionally biased region" description="Polar residues" evidence="1">
    <location>
        <begin position="226"/>
        <end position="236"/>
    </location>
</feature>
<evidence type="ECO:0000313" key="2">
    <source>
        <dbReference type="EMBL" id="CDW88261.1"/>
    </source>
</evidence>
<feature type="region of interest" description="Disordered" evidence="1">
    <location>
        <begin position="210"/>
        <end position="236"/>
    </location>
</feature>
<evidence type="ECO:0000256" key="1">
    <source>
        <dbReference type="SAM" id="MobiDB-lite"/>
    </source>
</evidence>
<evidence type="ECO:0000313" key="3">
    <source>
        <dbReference type="Proteomes" id="UP000039865"/>
    </source>
</evidence>
<keyword evidence="3" id="KW-1185">Reference proteome</keyword>
<dbReference type="InParanoid" id="A0A078B1T7"/>
<feature type="compositionally biased region" description="Polar residues" evidence="1">
    <location>
        <begin position="156"/>
        <end position="171"/>
    </location>
</feature>
<feature type="compositionally biased region" description="Polar residues" evidence="1">
    <location>
        <begin position="210"/>
        <end position="219"/>
    </location>
</feature>
<proteinExistence type="predicted"/>
<feature type="region of interest" description="Disordered" evidence="1">
    <location>
        <begin position="156"/>
        <end position="181"/>
    </location>
</feature>
<sequence length="401" mass="46513">MALSSNYNIPKSNNLVNNSNHSQRLQNTQLFQFNIEQQPITHQQPIQTRYSKTNREKERLSMQQPEESYQASLHLMDLSLPKIVSKNTRNGQISGNTLTNVVIRRKNRAMNLSMCDSATSTQNENQTDCIDKQILNNPLLTYNQIQRQVQNTLYTNPNLEQQQSNSGVQRRNSIENRSKSVKRVQVQFRNKVILIQQPKGSESVLSKFSVNKENSNRSISAKRKLSNPQNLGSKNQYKSLSNDYAYASLTQLPQNHSFSTNKFGSNKDLEIIKVDNQIASIIKDYQDETLIEIESKRINNRAQNPNKVAFRRFEINKLQRDQQNLKRNQNRDLHFYEGIHHGSVVLERIKIPQSKDFNCNPMITEDMTDSLEQTKTISQILIQSRKLQPIMVQDFSSYMDY</sequence>
<organism evidence="2 3">
    <name type="scientific">Stylonychia lemnae</name>
    <name type="common">Ciliate</name>
    <dbReference type="NCBI Taxonomy" id="5949"/>
    <lineage>
        <taxon>Eukaryota</taxon>
        <taxon>Sar</taxon>
        <taxon>Alveolata</taxon>
        <taxon>Ciliophora</taxon>
        <taxon>Intramacronucleata</taxon>
        <taxon>Spirotrichea</taxon>
        <taxon>Stichotrichia</taxon>
        <taxon>Sporadotrichida</taxon>
        <taxon>Oxytrichidae</taxon>
        <taxon>Stylonychinae</taxon>
        <taxon>Stylonychia</taxon>
    </lineage>
</organism>
<name>A0A078B1T7_STYLE</name>
<accession>A0A078B1T7</accession>
<dbReference type="EMBL" id="CCKQ01016388">
    <property type="protein sequence ID" value="CDW88261.1"/>
    <property type="molecule type" value="Genomic_DNA"/>
</dbReference>
<gene>
    <name evidence="2" type="primary">Contig14727.g15683</name>
    <name evidence="2" type="ORF">STYLEM_17379</name>
</gene>
<dbReference type="Proteomes" id="UP000039865">
    <property type="component" value="Unassembled WGS sequence"/>
</dbReference>
<protein>
    <submittedName>
        <fullName evidence="2">Uncharacterized protein</fullName>
    </submittedName>
</protein>